<gene>
    <name evidence="1" type="ORF">Pan216_40720</name>
</gene>
<keyword evidence="2" id="KW-1185">Reference proteome</keyword>
<accession>A0A518B896</accession>
<organism evidence="1 2">
    <name type="scientific">Kolteria novifilia</name>
    <dbReference type="NCBI Taxonomy" id="2527975"/>
    <lineage>
        <taxon>Bacteria</taxon>
        <taxon>Pseudomonadati</taxon>
        <taxon>Planctomycetota</taxon>
        <taxon>Planctomycetia</taxon>
        <taxon>Kolteriales</taxon>
        <taxon>Kolteriaceae</taxon>
        <taxon>Kolteria</taxon>
    </lineage>
</organism>
<evidence type="ECO:0000313" key="1">
    <source>
        <dbReference type="EMBL" id="QDU63197.1"/>
    </source>
</evidence>
<evidence type="ECO:0000313" key="2">
    <source>
        <dbReference type="Proteomes" id="UP000317093"/>
    </source>
</evidence>
<reference evidence="1 2" key="1">
    <citation type="submission" date="2019-02" db="EMBL/GenBank/DDBJ databases">
        <title>Deep-cultivation of Planctomycetes and their phenomic and genomic characterization uncovers novel biology.</title>
        <authorList>
            <person name="Wiegand S."/>
            <person name="Jogler M."/>
            <person name="Boedeker C."/>
            <person name="Pinto D."/>
            <person name="Vollmers J."/>
            <person name="Rivas-Marin E."/>
            <person name="Kohn T."/>
            <person name="Peeters S.H."/>
            <person name="Heuer A."/>
            <person name="Rast P."/>
            <person name="Oberbeckmann S."/>
            <person name="Bunk B."/>
            <person name="Jeske O."/>
            <person name="Meyerdierks A."/>
            <person name="Storesund J.E."/>
            <person name="Kallscheuer N."/>
            <person name="Luecker S."/>
            <person name="Lage O.M."/>
            <person name="Pohl T."/>
            <person name="Merkel B.J."/>
            <person name="Hornburger P."/>
            <person name="Mueller R.-W."/>
            <person name="Bruemmer F."/>
            <person name="Labrenz M."/>
            <person name="Spormann A.M."/>
            <person name="Op den Camp H."/>
            <person name="Overmann J."/>
            <person name="Amann R."/>
            <person name="Jetten M.S.M."/>
            <person name="Mascher T."/>
            <person name="Medema M.H."/>
            <person name="Devos D.P."/>
            <person name="Kaster A.-K."/>
            <person name="Ovreas L."/>
            <person name="Rohde M."/>
            <person name="Galperin M.Y."/>
            <person name="Jogler C."/>
        </authorList>
    </citation>
    <scope>NUCLEOTIDE SEQUENCE [LARGE SCALE GENOMIC DNA]</scope>
    <source>
        <strain evidence="1 2">Pan216</strain>
    </source>
</reference>
<dbReference type="Proteomes" id="UP000317093">
    <property type="component" value="Chromosome"/>
</dbReference>
<protein>
    <submittedName>
        <fullName evidence="1">Uncharacterized protein</fullName>
    </submittedName>
</protein>
<proteinExistence type="predicted"/>
<name>A0A518B896_9BACT</name>
<dbReference type="EMBL" id="CP036279">
    <property type="protein sequence ID" value="QDU63197.1"/>
    <property type="molecule type" value="Genomic_DNA"/>
</dbReference>
<dbReference type="AlphaFoldDB" id="A0A518B896"/>
<sequence>MRFLRMLVGGAGACLRWWLGLRGNPDESDNAS</sequence>
<dbReference type="KEGG" id="knv:Pan216_40720"/>